<protein>
    <recommendedName>
        <fullName evidence="3 5">GTP cyclohydrolase 1 type 2 homolog</fullName>
    </recommendedName>
</protein>
<dbReference type="AlphaFoldDB" id="A0A150X6A4"/>
<dbReference type="InterPro" id="IPR015867">
    <property type="entry name" value="N-reg_PII/ATP_PRibTrfase_C"/>
</dbReference>
<organism evidence="7 8">
    <name type="scientific">Roseivirga spongicola</name>
    <dbReference type="NCBI Taxonomy" id="333140"/>
    <lineage>
        <taxon>Bacteria</taxon>
        <taxon>Pseudomonadati</taxon>
        <taxon>Bacteroidota</taxon>
        <taxon>Cytophagia</taxon>
        <taxon>Cytophagales</taxon>
        <taxon>Roseivirgaceae</taxon>
        <taxon>Roseivirga</taxon>
    </lineage>
</organism>
<reference evidence="7 8" key="1">
    <citation type="submission" date="2016-01" db="EMBL/GenBank/DDBJ databases">
        <title>Genome sequencing of Roseivirga spongicola UST030701-084.</title>
        <authorList>
            <person name="Selvaratnam C."/>
            <person name="Thevarajoo S."/>
            <person name="Goh K.M."/>
            <person name="Ee R."/>
            <person name="Chan K.-G."/>
            <person name="Chong C.S."/>
        </authorList>
    </citation>
    <scope>NUCLEOTIDE SEQUENCE [LARGE SCALE GENOMIC DNA]</scope>
    <source>
        <strain evidence="7 8">UST030701-084</strain>
    </source>
</reference>
<comment type="similarity">
    <text evidence="1 5">Belongs to the GTP cyclohydrolase I type 2/NIF3 family.</text>
</comment>
<keyword evidence="4 5" id="KW-0479">Metal-binding</keyword>
<dbReference type="Gene3D" id="3.30.70.120">
    <property type="match status" value="1"/>
</dbReference>
<dbReference type="FunFam" id="3.40.1390.30:FF:000001">
    <property type="entry name" value="GTP cyclohydrolase 1 type 2"/>
    <property type="match status" value="1"/>
</dbReference>
<keyword evidence="8" id="KW-1185">Reference proteome</keyword>
<dbReference type="InterPro" id="IPR002678">
    <property type="entry name" value="DUF34/NIF3"/>
</dbReference>
<dbReference type="RefSeq" id="WP_068223981.1">
    <property type="nucleotide sequence ID" value="NZ_LRPC01000028.1"/>
</dbReference>
<dbReference type="STRING" id="333140.AWW68_16465"/>
<dbReference type="GO" id="GO:0005737">
    <property type="term" value="C:cytoplasm"/>
    <property type="evidence" value="ECO:0007669"/>
    <property type="project" value="TreeGrafter"/>
</dbReference>
<feature type="binding site" evidence="6">
    <location>
        <position position="328"/>
    </location>
    <ligand>
        <name>a divalent metal cation</name>
        <dbReference type="ChEBI" id="CHEBI:60240"/>
        <label>1</label>
    </ligand>
</feature>
<dbReference type="PANTHER" id="PTHR13799">
    <property type="entry name" value="NGG1 INTERACTING FACTOR 3"/>
    <property type="match status" value="1"/>
</dbReference>
<evidence type="ECO:0000256" key="5">
    <source>
        <dbReference type="PIRNR" id="PIRNR037489"/>
    </source>
</evidence>
<feature type="binding site" evidence="6">
    <location>
        <position position="332"/>
    </location>
    <ligand>
        <name>a divalent metal cation</name>
        <dbReference type="ChEBI" id="CHEBI:60240"/>
        <label>1</label>
    </ligand>
</feature>
<accession>A0A150X6A4</accession>
<dbReference type="EMBL" id="LRPC01000028">
    <property type="protein sequence ID" value="KYG74240.1"/>
    <property type="molecule type" value="Genomic_DNA"/>
</dbReference>
<evidence type="ECO:0000256" key="2">
    <source>
        <dbReference type="ARBA" id="ARBA00011643"/>
    </source>
</evidence>
<dbReference type="Pfam" id="PF01784">
    <property type="entry name" value="DUF34_NIF3"/>
    <property type="match status" value="1"/>
</dbReference>
<dbReference type="OrthoDB" id="9792792at2"/>
<dbReference type="GO" id="GO:0046872">
    <property type="term" value="F:metal ion binding"/>
    <property type="evidence" value="ECO:0007669"/>
    <property type="project" value="UniProtKB-UniRule"/>
</dbReference>
<dbReference type="NCBIfam" id="TIGR00486">
    <property type="entry name" value="YbgI_SA1388"/>
    <property type="match status" value="1"/>
</dbReference>
<evidence type="ECO:0000256" key="4">
    <source>
        <dbReference type="ARBA" id="ARBA00022723"/>
    </source>
</evidence>
<feature type="binding site" evidence="6">
    <location>
        <position position="66"/>
    </location>
    <ligand>
        <name>a divalent metal cation</name>
        <dbReference type="ChEBI" id="CHEBI:60240"/>
        <label>1</label>
    </ligand>
</feature>
<dbReference type="Gene3D" id="3.40.1390.30">
    <property type="entry name" value="NIF3 (NGG1p interacting factor 3)-like"/>
    <property type="match status" value="1"/>
</dbReference>
<evidence type="ECO:0000256" key="1">
    <source>
        <dbReference type="ARBA" id="ARBA00006964"/>
    </source>
</evidence>
<dbReference type="PANTHER" id="PTHR13799:SF14">
    <property type="entry name" value="GTP CYCLOHYDROLASE 1 TYPE 2 HOMOLOG"/>
    <property type="match status" value="1"/>
</dbReference>
<evidence type="ECO:0000256" key="3">
    <source>
        <dbReference type="ARBA" id="ARBA00022112"/>
    </source>
</evidence>
<feature type="binding site" evidence="6">
    <location>
        <position position="104"/>
    </location>
    <ligand>
        <name>a divalent metal cation</name>
        <dbReference type="ChEBI" id="CHEBI:60240"/>
        <label>1</label>
    </ligand>
</feature>
<evidence type="ECO:0000313" key="8">
    <source>
        <dbReference type="Proteomes" id="UP000075606"/>
    </source>
</evidence>
<dbReference type="SUPFAM" id="SSF102705">
    <property type="entry name" value="NIF3 (NGG1p interacting factor 3)-like"/>
    <property type="match status" value="1"/>
</dbReference>
<dbReference type="PIRSF" id="PIRSF037489">
    <property type="entry name" value="UCP037489_NIF3_YqfO"/>
    <property type="match status" value="1"/>
</dbReference>
<dbReference type="InterPro" id="IPR036069">
    <property type="entry name" value="DUF34/NIF3_sf"/>
</dbReference>
<dbReference type="Proteomes" id="UP000075606">
    <property type="component" value="Unassembled WGS sequence"/>
</dbReference>
<comment type="caution">
    <text evidence="7">The sequence shown here is derived from an EMBL/GenBank/DDBJ whole genome shotgun (WGS) entry which is preliminary data.</text>
</comment>
<proteinExistence type="inferred from homology"/>
<name>A0A150X6A4_9BACT</name>
<sequence length="365" mass="40029">MAKIKDITDLLESIAPRAYQEDYDNAGLITGDVNQEVSGILCTLDCVESIVEEAIAKNCNLIVAHHPIVFRGIKKLNGKNYVERTIIKAIKNDIAIYAIHTNLDNVQTGVNKKISDKIGLKNTQILLPKASTLSKLEVFIPVANTDHVLEAMHKAGAGNIGNYSNCSFRVLGTGTFKPNDMANPTIGSSNQQESVEENKVEVIFPSHLEGRIISAMKNAHPYEEVAFYLQSLKNTNQEVGSGMIGELETAMNEQDFLSHLKHSMNLNTIKYTPVNGKSIKKVAVCGGAGSFLLPIAKGAGADAFVTSDFKYHEFFDAEGKLMIADIGHYESEVYTKELLSAFISEKFANIATYLSEVDTNPVKYF</sequence>
<gene>
    <name evidence="7" type="ORF">AWW68_16465</name>
</gene>
<evidence type="ECO:0000256" key="6">
    <source>
        <dbReference type="PIRSR" id="PIRSR602678-1"/>
    </source>
</evidence>
<evidence type="ECO:0000313" key="7">
    <source>
        <dbReference type="EMBL" id="KYG74240.1"/>
    </source>
</evidence>
<comment type="subunit">
    <text evidence="2">Homohexamer.</text>
</comment>
<dbReference type="InterPro" id="IPR017221">
    <property type="entry name" value="DUF34/NIF3_bac"/>
</dbReference>
<feature type="binding site" evidence="6">
    <location>
        <position position="65"/>
    </location>
    <ligand>
        <name>a divalent metal cation</name>
        <dbReference type="ChEBI" id="CHEBI:60240"/>
        <label>1</label>
    </ligand>
</feature>